<dbReference type="EMBL" id="CP086356">
    <property type="protein sequence ID" value="UNI18056.1"/>
    <property type="molecule type" value="Genomic_DNA"/>
</dbReference>
<dbReference type="RefSeq" id="XP_047841537.1">
    <property type="nucleotide sequence ID" value="XM_047985560.1"/>
</dbReference>
<protein>
    <submittedName>
        <fullName evidence="3">Uncharacterized protein</fullName>
    </submittedName>
</protein>
<keyword evidence="4" id="KW-1185">Reference proteome</keyword>
<feature type="transmembrane region" description="Helical" evidence="2">
    <location>
        <begin position="157"/>
        <end position="179"/>
    </location>
</feature>
<dbReference type="AlphaFoldDB" id="A0A9Q8QF40"/>
<sequence>MSLSSSTSSGSSSSSLAQATPSPGPSCHNLFDPPTADAACAMPFSDNNVNLMRSCCKGAQVVSYYNKCGLYCLAQGQSVGDLTSCLYKANAPWNSVFCRGNTTATATETGAGSIAATASASVVAGASSSGSATDTGSAGGASPTKSGSAAPALRPQAGLSLSGVVVGATLLSAVVLGAFQI</sequence>
<proteinExistence type="predicted"/>
<dbReference type="KEGG" id="ptkz:JDV02_004352"/>
<evidence type="ECO:0000256" key="1">
    <source>
        <dbReference type="SAM" id="MobiDB-lite"/>
    </source>
</evidence>
<dbReference type="OrthoDB" id="3520229at2759"/>
<organism evidence="3 4">
    <name type="scientific">Purpureocillium takamizusanense</name>
    <dbReference type="NCBI Taxonomy" id="2060973"/>
    <lineage>
        <taxon>Eukaryota</taxon>
        <taxon>Fungi</taxon>
        <taxon>Dikarya</taxon>
        <taxon>Ascomycota</taxon>
        <taxon>Pezizomycotina</taxon>
        <taxon>Sordariomycetes</taxon>
        <taxon>Hypocreomycetidae</taxon>
        <taxon>Hypocreales</taxon>
        <taxon>Ophiocordycipitaceae</taxon>
        <taxon>Purpureocillium</taxon>
    </lineage>
</organism>
<evidence type="ECO:0000313" key="3">
    <source>
        <dbReference type="EMBL" id="UNI18056.1"/>
    </source>
</evidence>
<dbReference type="GeneID" id="72066307"/>
<keyword evidence="2" id="KW-0472">Membrane</keyword>
<keyword evidence="2" id="KW-0812">Transmembrane</keyword>
<reference evidence="3" key="1">
    <citation type="submission" date="2021-11" db="EMBL/GenBank/DDBJ databases">
        <title>Purpureocillium_takamizusanense_genome.</title>
        <authorList>
            <person name="Nguyen N.-H."/>
        </authorList>
    </citation>
    <scope>NUCLEOTIDE SEQUENCE</scope>
    <source>
        <strain evidence="3">PT3</strain>
    </source>
</reference>
<keyword evidence="2" id="KW-1133">Transmembrane helix</keyword>
<feature type="compositionally biased region" description="Low complexity" evidence="1">
    <location>
        <begin position="1"/>
        <end position="15"/>
    </location>
</feature>
<accession>A0A9Q8QF40</accession>
<name>A0A9Q8QF40_9HYPO</name>
<evidence type="ECO:0000256" key="2">
    <source>
        <dbReference type="SAM" id="Phobius"/>
    </source>
</evidence>
<gene>
    <name evidence="3" type="ORF">JDV02_004352</name>
</gene>
<dbReference type="Proteomes" id="UP000829364">
    <property type="component" value="Chromosome 3"/>
</dbReference>
<feature type="region of interest" description="Disordered" evidence="1">
    <location>
        <begin position="1"/>
        <end position="24"/>
    </location>
</feature>
<evidence type="ECO:0000313" key="4">
    <source>
        <dbReference type="Proteomes" id="UP000829364"/>
    </source>
</evidence>